<feature type="region of interest" description="Disordered" evidence="1">
    <location>
        <begin position="1"/>
        <end position="67"/>
    </location>
</feature>
<feature type="compositionally biased region" description="Polar residues" evidence="1">
    <location>
        <begin position="33"/>
        <end position="43"/>
    </location>
</feature>
<dbReference type="EMBL" id="AZBU02000003">
    <property type="protein sequence ID" value="TKR87698.1"/>
    <property type="molecule type" value="Genomic_DNA"/>
</dbReference>
<protein>
    <submittedName>
        <fullName evidence="2">Uncharacterized protein</fullName>
    </submittedName>
</protein>
<evidence type="ECO:0000313" key="2">
    <source>
        <dbReference type="EMBL" id="TKR87698.1"/>
    </source>
</evidence>
<evidence type="ECO:0000256" key="1">
    <source>
        <dbReference type="SAM" id="MobiDB-lite"/>
    </source>
</evidence>
<name>A0A4U5NVZ0_STECR</name>
<evidence type="ECO:0000313" key="3">
    <source>
        <dbReference type="Proteomes" id="UP000298663"/>
    </source>
</evidence>
<feature type="region of interest" description="Disordered" evidence="1">
    <location>
        <begin position="183"/>
        <end position="209"/>
    </location>
</feature>
<comment type="caution">
    <text evidence="2">The sequence shown here is derived from an EMBL/GenBank/DDBJ whole genome shotgun (WGS) entry which is preliminary data.</text>
</comment>
<gene>
    <name evidence="2" type="ORF">L596_012056</name>
</gene>
<reference evidence="2 3" key="2">
    <citation type="journal article" date="2019" name="G3 (Bethesda)">
        <title>Hybrid Assembly of the Genome of the Entomopathogenic Nematode Steinernema carpocapsae Identifies the X-Chromosome.</title>
        <authorList>
            <person name="Serra L."/>
            <person name="Macchietto M."/>
            <person name="Macias-Munoz A."/>
            <person name="McGill C.J."/>
            <person name="Rodriguez I.M."/>
            <person name="Rodriguez B."/>
            <person name="Murad R."/>
            <person name="Mortazavi A."/>
        </authorList>
    </citation>
    <scope>NUCLEOTIDE SEQUENCE [LARGE SCALE GENOMIC DNA]</scope>
    <source>
        <strain evidence="2 3">ALL</strain>
    </source>
</reference>
<reference evidence="2 3" key="1">
    <citation type="journal article" date="2015" name="Genome Biol.">
        <title>Comparative genomics of Steinernema reveals deeply conserved gene regulatory networks.</title>
        <authorList>
            <person name="Dillman A.R."/>
            <person name="Macchietto M."/>
            <person name="Porter C.F."/>
            <person name="Rogers A."/>
            <person name="Williams B."/>
            <person name="Antoshechkin I."/>
            <person name="Lee M.M."/>
            <person name="Goodwin Z."/>
            <person name="Lu X."/>
            <person name="Lewis E.E."/>
            <person name="Goodrich-Blair H."/>
            <person name="Stock S.P."/>
            <person name="Adams B.J."/>
            <person name="Sternberg P.W."/>
            <person name="Mortazavi A."/>
        </authorList>
    </citation>
    <scope>NUCLEOTIDE SEQUENCE [LARGE SCALE GENOMIC DNA]</scope>
    <source>
        <strain evidence="2 3">ALL</strain>
    </source>
</reference>
<organism evidence="2 3">
    <name type="scientific">Steinernema carpocapsae</name>
    <name type="common">Entomopathogenic nematode</name>
    <dbReference type="NCBI Taxonomy" id="34508"/>
    <lineage>
        <taxon>Eukaryota</taxon>
        <taxon>Metazoa</taxon>
        <taxon>Ecdysozoa</taxon>
        <taxon>Nematoda</taxon>
        <taxon>Chromadorea</taxon>
        <taxon>Rhabditida</taxon>
        <taxon>Tylenchina</taxon>
        <taxon>Panagrolaimomorpha</taxon>
        <taxon>Strongyloidoidea</taxon>
        <taxon>Steinernematidae</taxon>
        <taxon>Steinernema</taxon>
    </lineage>
</organism>
<dbReference type="AlphaFoldDB" id="A0A4U5NVZ0"/>
<sequence length="209" mass="23102">MSDRAPKFGLGAGKPFVRSTANSDSNEDIAPLRSQNLRASSEGNIGGPSNRLMTFGDSSGPTSEARDPFQLQNEFGLNSEFGFGRSGFPSVFSGREDGLYSHGGRAGLYQDRDDALHDIGVGGQDYGPKTASARVVEPPFDPLGVATGLPETRIFDVEKEANQWQAHQNEIEETQRQREEVVRQREEVMRQREAEERQEAASREARNRE</sequence>
<dbReference type="Proteomes" id="UP000298663">
    <property type="component" value="Unassembled WGS sequence"/>
</dbReference>
<proteinExistence type="predicted"/>
<accession>A0A4U5NVZ0</accession>
<keyword evidence="3" id="KW-1185">Reference proteome</keyword>